<dbReference type="GO" id="GO:0006886">
    <property type="term" value="P:intracellular protein transport"/>
    <property type="evidence" value="ECO:0007669"/>
    <property type="project" value="InterPro"/>
</dbReference>
<feature type="domain" description="MYND-type" evidence="15">
    <location>
        <begin position="215"/>
        <end position="256"/>
    </location>
</feature>
<evidence type="ECO:0000256" key="11">
    <source>
        <dbReference type="ARBA" id="ARBA00023128"/>
    </source>
</evidence>
<dbReference type="GO" id="GO:0008270">
    <property type="term" value="F:zinc ion binding"/>
    <property type="evidence" value="ECO:0007669"/>
    <property type="project" value="UniProtKB-KW"/>
</dbReference>
<dbReference type="Gene3D" id="1.20.960.10">
    <property type="entry name" value="Mitochondrial outer membrane translocase complex, subunit Tom20 domain"/>
    <property type="match status" value="1"/>
</dbReference>
<dbReference type="EMBL" id="DF836568">
    <property type="protein sequence ID" value="GAN09622.1"/>
    <property type="molecule type" value="Genomic_DNA"/>
</dbReference>
<dbReference type="Gene3D" id="2.170.270.10">
    <property type="entry name" value="SET domain"/>
    <property type="match status" value="1"/>
</dbReference>
<evidence type="ECO:0000256" key="1">
    <source>
        <dbReference type="ARBA" id="ARBA00004572"/>
    </source>
</evidence>
<evidence type="ECO:0000256" key="5">
    <source>
        <dbReference type="ARBA" id="ARBA00022723"/>
    </source>
</evidence>
<dbReference type="PROSITE" id="PS01360">
    <property type="entry name" value="ZF_MYND_1"/>
    <property type="match status" value="1"/>
</dbReference>
<evidence type="ECO:0000256" key="7">
    <source>
        <dbReference type="ARBA" id="ARBA00022787"/>
    </source>
</evidence>
<evidence type="ECO:0000256" key="10">
    <source>
        <dbReference type="ARBA" id="ARBA00022989"/>
    </source>
</evidence>
<accession>A0A0C9N113</accession>
<dbReference type="Pfam" id="PF02064">
    <property type="entry name" value="MAS20"/>
    <property type="match status" value="1"/>
</dbReference>
<dbReference type="SUPFAM" id="SSF47157">
    <property type="entry name" value="Mitochondrial import receptor subunit Tom20"/>
    <property type="match status" value="1"/>
</dbReference>
<keyword evidence="8" id="KW-0862">Zinc</keyword>
<dbReference type="OrthoDB" id="2154253at2759"/>
<evidence type="ECO:0000256" key="9">
    <source>
        <dbReference type="ARBA" id="ARBA00022927"/>
    </source>
</evidence>
<keyword evidence="5" id="KW-0479">Metal-binding</keyword>
<keyword evidence="6 13" id="KW-0863">Zinc-finger</keyword>
<evidence type="ECO:0000313" key="17">
    <source>
        <dbReference type="Proteomes" id="UP000053815"/>
    </source>
</evidence>
<keyword evidence="17" id="KW-1185">Reference proteome</keyword>
<dbReference type="InterPro" id="IPR046341">
    <property type="entry name" value="SET_dom_sf"/>
</dbReference>
<evidence type="ECO:0000256" key="2">
    <source>
        <dbReference type="ARBA" id="ARBA00005792"/>
    </source>
</evidence>
<evidence type="ECO:0000256" key="3">
    <source>
        <dbReference type="ARBA" id="ARBA00022448"/>
    </source>
</evidence>
<keyword evidence="11" id="KW-0496">Mitochondrion</keyword>
<evidence type="ECO:0000256" key="13">
    <source>
        <dbReference type="PROSITE-ProRule" id="PRU00134"/>
    </source>
</evidence>
<sequence length="447" mass="50415">MALKTSTIALISTAVVASFGLGFLIYYDSKRRSDPQFKKQLKRERKKAAKQEKLQKEKEITSVEGLIASVLETVAEEDFPESAEEKEAYFMEKVALGEALCKEGREDDAVLPFYKALKIYPAPLELIMIYQKTVPEKVFRIIVNLMAVEQQKRQSEFYDHFPPAELNIKLQPTTTEGEKTKHALVADRDFDQGEVVYIESPLISALYPQLEGSYCNYCMKKLTDGCKFECTNCDQVAFCSKECETKGNEQYHTFLCSNSKLAPDNKAVEFRSYAQANNVKYPQMIAQFLSSMVAEEMEKNKLGKDAPRYSAWDHIERFNQQELLANEETVKEATMIKELLASKVPGIDEFLSDEIYLLLKGKLNENAFEVPAVSEVTVEKSVEPARSLATRSNGLGSSLYKISTFIGKSDNADDSNISIEFKDNSNVLTATASKDIKKGDEIKAFYV</sequence>
<dbReference type="STRING" id="91626.A0A0C9N113"/>
<dbReference type="Proteomes" id="UP000053815">
    <property type="component" value="Unassembled WGS sequence"/>
</dbReference>
<name>A0A0C9N113_9FUNG</name>
<dbReference type="GO" id="GO:0008320">
    <property type="term" value="F:protein transmembrane transporter activity"/>
    <property type="evidence" value="ECO:0007669"/>
    <property type="project" value="TreeGrafter"/>
</dbReference>
<feature type="transmembrane region" description="Helical" evidence="14">
    <location>
        <begin position="6"/>
        <end position="27"/>
    </location>
</feature>
<evidence type="ECO:0000256" key="12">
    <source>
        <dbReference type="ARBA" id="ARBA00023136"/>
    </source>
</evidence>
<dbReference type="GO" id="GO:0005742">
    <property type="term" value="C:mitochondrial outer membrane translocase complex"/>
    <property type="evidence" value="ECO:0007669"/>
    <property type="project" value="InterPro"/>
</dbReference>
<keyword evidence="4 14" id="KW-0812">Transmembrane</keyword>
<dbReference type="GO" id="GO:0006605">
    <property type="term" value="P:protein targeting"/>
    <property type="evidence" value="ECO:0007669"/>
    <property type="project" value="InterPro"/>
</dbReference>
<keyword evidence="9" id="KW-0653">Protein transport</keyword>
<organism evidence="16">
    <name type="scientific">Mucor ambiguus</name>
    <dbReference type="NCBI Taxonomy" id="91626"/>
    <lineage>
        <taxon>Eukaryota</taxon>
        <taxon>Fungi</taxon>
        <taxon>Fungi incertae sedis</taxon>
        <taxon>Mucoromycota</taxon>
        <taxon>Mucoromycotina</taxon>
        <taxon>Mucoromycetes</taxon>
        <taxon>Mucorales</taxon>
        <taxon>Mucorineae</taxon>
        <taxon>Mucoraceae</taxon>
        <taxon>Mucor</taxon>
    </lineage>
</organism>
<dbReference type="GO" id="GO:0016031">
    <property type="term" value="P:tRNA import into mitochondrion"/>
    <property type="evidence" value="ECO:0007669"/>
    <property type="project" value="TreeGrafter"/>
</dbReference>
<dbReference type="GO" id="GO:0030150">
    <property type="term" value="P:protein import into mitochondrial matrix"/>
    <property type="evidence" value="ECO:0007669"/>
    <property type="project" value="TreeGrafter"/>
</dbReference>
<dbReference type="InterPro" id="IPR023392">
    <property type="entry name" value="Tom20_dom_sf"/>
</dbReference>
<dbReference type="AlphaFoldDB" id="A0A0C9N113"/>
<gene>
    <name evidence="16" type="ORF">MAM1_0279d09153</name>
</gene>
<reference evidence="16" key="1">
    <citation type="submission" date="2014-09" db="EMBL/GenBank/DDBJ databases">
        <title>Draft genome sequence of an oleaginous Mucoromycotina fungus Mucor ambiguus NBRC6742.</title>
        <authorList>
            <person name="Takeda I."/>
            <person name="Yamane N."/>
            <person name="Morita T."/>
            <person name="Tamano K."/>
            <person name="Machida M."/>
            <person name="Baker S."/>
            <person name="Koike H."/>
        </authorList>
    </citation>
    <scope>NUCLEOTIDE SEQUENCE</scope>
    <source>
        <strain evidence="16">NBRC 6742</strain>
    </source>
</reference>
<evidence type="ECO:0000256" key="8">
    <source>
        <dbReference type="ARBA" id="ARBA00022833"/>
    </source>
</evidence>
<dbReference type="GO" id="GO:0030943">
    <property type="term" value="F:mitochondrion targeting sequence binding"/>
    <property type="evidence" value="ECO:0007669"/>
    <property type="project" value="TreeGrafter"/>
</dbReference>
<evidence type="ECO:0000256" key="6">
    <source>
        <dbReference type="ARBA" id="ARBA00022771"/>
    </source>
</evidence>
<evidence type="ECO:0000313" key="16">
    <source>
        <dbReference type="EMBL" id="GAN09622.1"/>
    </source>
</evidence>
<dbReference type="InterPro" id="IPR002056">
    <property type="entry name" value="MAS20"/>
</dbReference>
<dbReference type="Gene3D" id="6.10.140.2220">
    <property type="match status" value="1"/>
</dbReference>
<evidence type="ECO:0000256" key="14">
    <source>
        <dbReference type="SAM" id="Phobius"/>
    </source>
</evidence>
<keyword evidence="3" id="KW-0813">Transport</keyword>
<dbReference type="PROSITE" id="PS50865">
    <property type="entry name" value="ZF_MYND_2"/>
    <property type="match status" value="1"/>
</dbReference>
<keyword evidence="12 14" id="KW-0472">Membrane</keyword>
<protein>
    <submittedName>
        <fullName evidence="16">MAS20-domain-containing protein</fullName>
    </submittedName>
</protein>
<evidence type="ECO:0000256" key="4">
    <source>
        <dbReference type="ARBA" id="ARBA00022692"/>
    </source>
</evidence>
<dbReference type="SUPFAM" id="SSF82199">
    <property type="entry name" value="SET domain"/>
    <property type="match status" value="1"/>
</dbReference>
<dbReference type="InterPro" id="IPR002893">
    <property type="entry name" value="Znf_MYND"/>
</dbReference>
<proteinExistence type="inferred from homology"/>
<dbReference type="SUPFAM" id="SSF144232">
    <property type="entry name" value="HIT/MYND zinc finger-like"/>
    <property type="match status" value="1"/>
</dbReference>
<keyword evidence="10 14" id="KW-1133">Transmembrane helix</keyword>
<comment type="similarity">
    <text evidence="2">Belongs to the Tom20 family.</text>
</comment>
<dbReference type="PANTHER" id="PTHR12430:SF0">
    <property type="entry name" value="TRANSLOCASE OF OUTER MITOCHONDRIAL MEMBRANE 20"/>
    <property type="match status" value="1"/>
</dbReference>
<dbReference type="Gene3D" id="1.10.220.160">
    <property type="match status" value="1"/>
</dbReference>
<dbReference type="PRINTS" id="PR00351">
    <property type="entry name" value="OM20RECEPTOR"/>
</dbReference>
<evidence type="ECO:0000259" key="15">
    <source>
        <dbReference type="PROSITE" id="PS50865"/>
    </source>
</evidence>
<dbReference type="PANTHER" id="PTHR12430">
    <property type="entry name" value="MITOCHONDRIAL IMPORT RECEPTOR SUBUNIT TOM20"/>
    <property type="match status" value="1"/>
</dbReference>
<keyword evidence="7" id="KW-1000">Mitochondrion outer membrane</keyword>
<comment type="subcellular location">
    <subcellularLocation>
        <location evidence="1">Mitochondrion outer membrane</location>
        <topology evidence="1">Single-pass membrane protein</topology>
    </subcellularLocation>
</comment>